<evidence type="ECO:0000256" key="7">
    <source>
        <dbReference type="ARBA" id="ARBA00022723"/>
    </source>
</evidence>
<evidence type="ECO:0000256" key="13">
    <source>
        <dbReference type="ARBA" id="ARBA00048679"/>
    </source>
</evidence>
<keyword evidence="5" id="KW-0597">Phosphoprotein</keyword>
<dbReference type="Pfam" id="PF23312">
    <property type="entry name" value="UBA_SIK3"/>
    <property type="match status" value="1"/>
</dbReference>
<evidence type="ECO:0000256" key="14">
    <source>
        <dbReference type="PROSITE-ProRule" id="PRU10141"/>
    </source>
</evidence>
<dbReference type="FunFam" id="1.10.510.10:FF:000156">
    <property type="entry name" value="Serine/threonine-protein kinase SIK3 homolog"/>
    <property type="match status" value="1"/>
</dbReference>
<dbReference type="InterPro" id="IPR055511">
    <property type="entry name" value="DUF7084"/>
</dbReference>
<dbReference type="PANTHER" id="PTHR24346:SF42">
    <property type="entry name" value="SERINE_THREONINE-PROTEIN KINASE SIK3"/>
    <property type="match status" value="1"/>
</dbReference>
<dbReference type="Pfam" id="PF00069">
    <property type="entry name" value="Pkinase"/>
    <property type="match status" value="1"/>
</dbReference>
<comment type="similarity">
    <text evidence="2">Belongs to the protein kinase superfamily. CAMK Ser/Thr protein kinase family. SNF1 subfamily.</text>
</comment>
<feature type="compositionally biased region" description="Polar residues" evidence="15">
    <location>
        <begin position="1138"/>
        <end position="1149"/>
    </location>
</feature>
<evidence type="ECO:0000256" key="11">
    <source>
        <dbReference type="ARBA" id="ARBA00022842"/>
    </source>
</evidence>
<feature type="region of interest" description="Disordered" evidence="15">
    <location>
        <begin position="1118"/>
        <end position="1166"/>
    </location>
</feature>
<evidence type="ECO:0000256" key="12">
    <source>
        <dbReference type="ARBA" id="ARBA00047899"/>
    </source>
</evidence>
<feature type="domain" description="Protein kinase" evidence="16">
    <location>
        <begin position="23"/>
        <end position="274"/>
    </location>
</feature>
<evidence type="ECO:0000313" key="18">
    <source>
        <dbReference type="EMBL" id="KAG5677446.1"/>
    </source>
</evidence>
<comment type="cofactor">
    <cofactor evidence="1">
        <name>Mg(2+)</name>
        <dbReference type="ChEBI" id="CHEBI:18420"/>
    </cofactor>
</comment>
<dbReference type="InterPro" id="IPR017441">
    <property type="entry name" value="Protein_kinase_ATP_BS"/>
</dbReference>
<gene>
    <name evidence="18" type="ORF">PVAND_007204</name>
</gene>
<keyword evidence="4" id="KW-0723">Serine/threonine-protein kinase</keyword>
<dbReference type="GO" id="GO:0050321">
    <property type="term" value="F:tau-protein kinase activity"/>
    <property type="evidence" value="ECO:0007669"/>
    <property type="project" value="TreeGrafter"/>
</dbReference>
<dbReference type="GO" id="GO:0005524">
    <property type="term" value="F:ATP binding"/>
    <property type="evidence" value="ECO:0007669"/>
    <property type="project" value="UniProtKB-UniRule"/>
</dbReference>
<dbReference type="GO" id="GO:0005737">
    <property type="term" value="C:cytoplasm"/>
    <property type="evidence" value="ECO:0007669"/>
    <property type="project" value="TreeGrafter"/>
</dbReference>
<dbReference type="InterPro" id="IPR001772">
    <property type="entry name" value="KA1_dom"/>
</dbReference>
<evidence type="ECO:0000256" key="8">
    <source>
        <dbReference type="ARBA" id="ARBA00022741"/>
    </source>
</evidence>
<dbReference type="GO" id="GO:0000226">
    <property type="term" value="P:microtubule cytoskeleton organization"/>
    <property type="evidence" value="ECO:0007669"/>
    <property type="project" value="TreeGrafter"/>
</dbReference>
<feature type="compositionally biased region" description="Polar residues" evidence="15">
    <location>
        <begin position="597"/>
        <end position="606"/>
    </location>
</feature>
<evidence type="ECO:0000256" key="4">
    <source>
        <dbReference type="ARBA" id="ARBA00022527"/>
    </source>
</evidence>
<dbReference type="GO" id="GO:0035556">
    <property type="term" value="P:intracellular signal transduction"/>
    <property type="evidence" value="ECO:0007669"/>
    <property type="project" value="TreeGrafter"/>
</dbReference>
<dbReference type="PROSITE" id="PS50011">
    <property type="entry name" value="PROTEIN_KINASE_DOM"/>
    <property type="match status" value="1"/>
</dbReference>
<keyword evidence="10 14" id="KW-0067">ATP-binding</keyword>
<dbReference type="Gene3D" id="1.10.510.10">
    <property type="entry name" value="Transferase(Phosphotransferase) domain 1"/>
    <property type="match status" value="1"/>
</dbReference>
<feature type="region of interest" description="Disordered" evidence="15">
    <location>
        <begin position="1017"/>
        <end position="1054"/>
    </location>
</feature>
<reference evidence="18" key="1">
    <citation type="submission" date="2021-03" db="EMBL/GenBank/DDBJ databases">
        <title>Chromosome level genome of the anhydrobiotic midge Polypedilum vanderplanki.</title>
        <authorList>
            <person name="Yoshida Y."/>
            <person name="Kikawada T."/>
            <person name="Gusev O."/>
        </authorList>
    </citation>
    <scope>NUCLEOTIDE SEQUENCE</scope>
    <source>
        <strain evidence="18">NIAS01</strain>
        <tissue evidence="18">Whole body or cell culture</tissue>
    </source>
</reference>
<evidence type="ECO:0000259" key="17">
    <source>
        <dbReference type="PROSITE" id="PS50032"/>
    </source>
</evidence>
<dbReference type="SUPFAM" id="SSF56112">
    <property type="entry name" value="Protein kinase-like (PK-like)"/>
    <property type="match status" value="1"/>
</dbReference>
<evidence type="ECO:0000256" key="2">
    <source>
        <dbReference type="ARBA" id="ARBA00006234"/>
    </source>
</evidence>
<evidence type="ECO:0000256" key="9">
    <source>
        <dbReference type="ARBA" id="ARBA00022777"/>
    </source>
</evidence>
<dbReference type="PANTHER" id="PTHR24346">
    <property type="entry name" value="MAP/MICROTUBULE AFFINITY-REGULATING KINASE"/>
    <property type="match status" value="1"/>
</dbReference>
<evidence type="ECO:0000313" key="19">
    <source>
        <dbReference type="Proteomes" id="UP001107558"/>
    </source>
</evidence>
<sequence>MAKSGNNEKNERVIEKLVRVGFYELEKTIGKGNFAVVKLATNSITKSKVAIKIIDKTCLDDDNLAKTFREISILKILHHPHITRLYEVMESKNSIYLVTEHAGGGEIFDHLVTHGRMKEEEAARIFSQIVSAVDYCHRNGVVHRDLKAENVLLDADMNIKLADFGFSNTFVEGMYLTTFCGSPPYAAPEVFQGLEYNGPRADIWSLGVVLYVLVCGALPFDGETLHDLRSVVISGKFRIPFFMSQECEQLIRHMLVVEPERRYTLKQIAKHRWITRYNLINLTEMNDTIATQMDTKNLNTVVVNHMLQIPGLTADLIAQSVHESRFDHIYAIYHLLCDKLEEKQKEQTRIQQLAYSRSRKTSITTGVVDRSSETMKQEAIDRLSPLTSTITSQFGIQPVDATDFEKFTVDIDVDTNILHPSHPQTPVDSSMQLSVAANGTIRRHTVGPGDVAHEQALGNPATMINFKFDGTTTTAMGPNQNQIPMNLPMLENQPLNTFTVKDQHLLKPPIVMGATGGFGRRASDGGANFHIFYPSSMNNPSQLVSDEHMMAEQSAASCQLKSTDANMESSEDSNDEIQRYMHGRGCSKRHTVGCTDDLSQSGQSMEQPIAHSPIPSPGMSQNSSSSGRTRRTGLLTVMERPPVISPDLIREVEARMNRNYLPPSLINANQVSGSPPSNSYVISQQRRYGRACKLPTVQEVMGRYSPVRRASEGSRNPQIQGPFQECQQLQKGLAQQRNNYLGTPNPPQENSISLPGSPMHTKLFTEKVDSEIDVPPDIMNQIIPGLERLVFENRLHVDMAQAIISSRKVPLEIAQHLGITAHSSKIIQQQQNFSQSASPLNNINNYQTSPIDHLNNMHHFHGINFNYAIGGNSGITLRNHEPSHSSSLNTSPMHQITRGISGLTTNSNEPLDLTMDTSSNTNEMEMSTQWNIPQNFYDMRPLNLSSSGNSSQIQQQQQRMMQPTPPTSPNNNLCIIQEEHLPSQYQVSPCDLSAQHNHPQICLTDVQGSEITLVALSDSSRGSDDSLDTNNSNDTSRRTASTVTTPGASSGSGIKGISMFHEFLIKEPSDDMPSITRGVGRKASLENEYNKHQPAMASNSMPVGVKIDAVAEQYARRGSDKSLGFSDDSLSNDSNQSPAQEVSHSSGFKSTEEERLSPDSLSESRASSDEYYELPLNECNHLDVPSIMEIVRQQIINSKIPPNRIKRNDYYDGNNQQFFSNADEASNMSLEYSSGLQIELKICERQQANEKAGTSENAAASTTSSTNSSKGIIKLRRISGDSTEYGKLCQQLLTQLTV</sequence>
<comment type="catalytic activity">
    <reaction evidence="12">
        <text>L-threonyl-[protein] + ATP = O-phospho-L-threonyl-[protein] + ADP + H(+)</text>
        <dbReference type="Rhea" id="RHEA:46608"/>
        <dbReference type="Rhea" id="RHEA-COMP:11060"/>
        <dbReference type="Rhea" id="RHEA-COMP:11605"/>
        <dbReference type="ChEBI" id="CHEBI:15378"/>
        <dbReference type="ChEBI" id="CHEBI:30013"/>
        <dbReference type="ChEBI" id="CHEBI:30616"/>
        <dbReference type="ChEBI" id="CHEBI:61977"/>
        <dbReference type="ChEBI" id="CHEBI:456216"/>
        <dbReference type="EC" id="2.7.11.1"/>
    </reaction>
</comment>
<dbReference type="PROSITE" id="PS50032">
    <property type="entry name" value="KA1"/>
    <property type="match status" value="1"/>
</dbReference>
<keyword evidence="8 14" id="KW-0547">Nucleotide-binding</keyword>
<evidence type="ECO:0000256" key="6">
    <source>
        <dbReference type="ARBA" id="ARBA00022679"/>
    </source>
</evidence>
<feature type="compositionally biased region" description="Low complexity" evidence="15">
    <location>
        <begin position="1122"/>
        <end position="1137"/>
    </location>
</feature>
<evidence type="ECO:0000256" key="3">
    <source>
        <dbReference type="ARBA" id="ARBA00012513"/>
    </source>
</evidence>
<keyword evidence="19" id="KW-1185">Reference proteome</keyword>
<dbReference type="SMART" id="SM00220">
    <property type="entry name" value="S_TKc"/>
    <property type="match status" value="1"/>
</dbReference>
<evidence type="ECO:0000256" key="10">
    <source>
        <dbReference type="ARBA" id="ARBA00022840"/>
    </source>
</evidence>
<dbReference type="EMBL" id="JADBJN010000002">
    <property type="protein sequence ID" value="KAG5677446.1"/>
    <property type="molecule type" value="Genomic_DNA"/>
</dbReference>
<evidence type="ECO:0000256" key="1">
    <source>
        <dbReference type="ARBA" id="ARBA00001946"/>
    </source>
</evidence>
<dbReference type="InterPro" id="IPR011009">
    <property type="entry name" value="Kinase-like_dom_sf"/>
</dbReference>
<keyword evidence="11" id="KW-0460">Magnesium</keyword>
<dbReference type="InterPro" id="IPR057380">
    <property type="entry name" value="UBA_SIK1/2/3"/>
</dbReference>
<comment type="catalytic activity">
    <reaction evidence="13">
        <text>L-seryl-[protein] + ATP = O-phospho-L-seryl-[protein] + ADP + H(+)</text>
        <dbReference type="Rhea" id="RHEA:17989"/>
        <dbReference type="Rhea" id="RHEA-COMP:9863"/>
        <dbReference type="Rhea" id="RHEA-COMP:11604"/>
        <dbReference type="ChEBI" id="CHEBI:15378"/>
        <dbReference type="ChEBI" id="CHEBI:29999"/>
        <dbReference type="ChEBI" id="CHEBI:30616"/>
        <dbReference type="ChEBI" id="CHEBI:83421"/>
        <dbReference type="ChEBI" id="CHEBI:456216"/>
        <dbReference type="EC" id="2.7.11.1"/>
    </reaction>
</comment>
<accession>A0A9J6C745</accession>
<evidence type="ECO:0000259" key="16">
    <source>
        <dbReference type="PROSITE" id="PS50011"/>
    </source>
</evidence>
<dbReference type="InterPro" id="IPR008271">
    <property type="entry name" value="Ser/Thr_kinase_AS"/>
</dbReference>
<dbReference type="EC" id="2.7.11.1" evidence="3"/>
<dbReference type="PROSITE" id="PS00108">
    <property type="entry name" value="PROTEIN_KINASE_ST"/>
    <property type="match status" value="1"/>
</dbReference>
<feature type="domain" description="KA1" evidence="17">
    <location>
        <begin position="1229"/>
        <end position="1298"/>
    </location>
</feature>
<feature type="region of interest" description="Disordered" evidence="15">
    <location>
        <begin position="944"/>
        <end position="967"/>
    </location>
</feature>
<proteinExistence type="inferred from homology"/>
<dbReference type="InterPro" id="IPR000719">
    <property type="entry name" value="Prot_kinase_dom"/>
</dbReference>
<dbReference type="OrthoDB" id="193931at2759"/>
<dbReference type="GO" id="GO:0046872">
    <property type="term" value="F:metal ion binding"/>
    <property type="evidence" value="ECO:0007669"/>
    <property type="project" value="UniProtKB-KW"/>
</dbReference>
<protein>
    <recommendedName>
        <fullName evidence="3">non-specific serine/threonine protein kinase</fullName>
        <ecNumber evidence="3">2.7.11.1</ecNumber>
    </recommendedName>
</protein>
<keyword evidence="7" id="KW-0479">Metal-binding</keyword>
<keyword evidence="6" id="KW-0808">Transferase</keyword>
<dbReference type="CDD" id="cd14338">
    <property type="entry name" value="UBA_SIK"/>
    <property type="match status" value="1"/>
</dbReference>
<dbReference type="PROSITE" id="PS00107">
    <property type="entry name" value="PROTEIN_KINASE_ATP"/>
    <property type="match status" value="1"/>
</dbReference>
<dbReference type="FunFam" id="3.30.200.20:FF:000003">
    <property type="entry name" value="Non-specific serine/threonine protein kinase"/>
    <property type="match status" value="1"/>
</dbReference>
<dbReference type="Proteomes" id="UP001107558">
    <property type="component" value="Chromosome 2"/>
</dbReference>
<name>A0A9J6C745_POLVA</name>
<keyword evidence="9" id="KW-0418">Kinase</keyword>
<comment type="caution">
    <text evidence="18">The sequence shown here is derived from an EMBL/GenBank/DDBJ whole genome shotgun (WGS) entry which is preliminary data.</text>
</comment>
<evidence type="ECO:0000256" key="15">
    <source>
        <dbReference type="SAM" id="MobiDB-lite"/>
    </source>
</evidence>
<organism evidence="18 19">
    <name type="scientific">Polypedilum vanderplanki</name>
    <name type="common">Sleeping chironomid midge</name>
    <dbReference type="NCBI Taxonomy" id="319348"/>
    <lineage>
        <taxon>Eukaryota</taxon>
        <taxon>Metazoa</taxon>
        <taxon>Ecdysozoa</taxon>
        <taxon>Arthropoda</taxon>
        <taxon>Hexapoda</taxon>
        <taxon>Insecta</taxon>
        <taxon>Pterygota</taxon>
        <taxon>Neoptera</taxon>
        <taxon>Endopterygota</taxon>
        <taxon>Diptera</taxon>
        <taxon>Nematocera</taxon>
        <taxon>Chironomoidea</taxon>
        <taxon>Chironomidae</taxon>
        <taxon>Chironominae</taxon>
        <taxon>Polypedilum</taxon>
        <taxon>Polypedilum</taxon>
    </lineage>
</organism>
<evidence type="ECO:0000256" key="5">
    <source>
        <dbReference type="ARBA" id="ARBA00022553"/>
    </source>
</evidence>
<feature type="region of interest" description="Disordered" evidence="15">
    <location>
        <begin position="591"/>
        <end position="630"/>
    </location>
</feature>
<feature type="compositionally biased region" description="Low complexity" evidence="15">
    <location>
        <begin position="944"/>
        <end position="962"/>
    </location>
</feature>
<feature type="binding site" evidence="14">
    <location>
        <position position="52"/>
    </location>
    <ligand>
        <name>ATP</name>
        <dbReference type="ChEBI" id="CHEBI:30616"/>
    </ligand>
</feature>
<dbReference type="Pfam" id="PF23311">
    <property type="entry name" value="DUF7084"/>
    <property type="match status" value="1"/>
</dbReference>